<evidence type="ECO:0000259" key="1">
    <source>
        <dbReference type="Pfam" id="PF05225"/>
    </source>
</evidence>
<organism evidence="2 3">
    <name type="scientific">Mytilus galloprovincialis</name>
    <name type="common">Mediterranean mussel</name>
    <dbReference type="NCBI Taxonomy" id="29158"/>
    <lineage>
        <taxon>Eukaryota</taxon>
        <taxon>Metazoa</taxon>
        <taxon>Spiralia</taxon>
        <taxon>Lophotrochozoa</taxon>
        <taxon>Mollusca</taxon>
        <taxon>Bivalvia</taxon>
        <taxon>Autobranchia</taxon>
        <taxon>Pteriomorphia</taxon>
        <taxon>Mytilida</taxon>
        <taxon>Mytiloidea</taxon>
        <taxon>Mytilidae</taxon>
        <taxon>Mytilinae</taxon>
        <taxon>Mytilus</taxon>
    </lineage>
</organism>
<evidence type="ECO:0000313" key="2">
    <source>
        <dbReference type="EMBL" id="VDI18803.1"/>
    </source>
</evidence>
<proteinExistence type="predicted"/>
<accession>A0A8B6DFF4</accession>
<dbReference type="Gene3D" id="1.10.10.60">
    <property type="entry name" value="Homeodomain-like"/>
    <property type="match status" value="1"/>
</dbReference>
<dbReference type="Proteomes" id="UP000596742">
    <property type="component" value="Unassembled WGS sequence"/>
</dbReference>
<gene>
    <name evidence="2" type="ORF">MGAL_10B035856</name>
</gene>
<keyword evidence="3" id="KW-1185">Reference proteome</keyword>
<dbReference type="GO" id="GO:0003677">
    <property type="term" value="F:DNA binding"/>
    <property type="evidence" value="ECO:0007669"/>
    <property type="project" value="InterPro"/>
</dbReference>
<dbReference type="SUPFAM" id="SSF46689">
    <property type="entry name" value="Homeodomain-like"/>
    <property type="match status" value="1"/>
</dbReference>
<reference evidence="2" key="1">
    <citation type="submission" date="2018-11" db="EMBL/GenBank/DDBJ databases">
        <authorList>
            <person name="Alioto T."/>
            <person name="Alioto T."/>
        </authorList>
    </citation>
    <scope>NUCLEOTIDE SEQUENCE</scope>
</reference>
<sequence>MSIRKAAKRYGVPKSSLNNRLNEKNHIALQLCKKVTIPIVIEERMVEVIKLACPFGSYMAQIPFCSEQGRSEVIWYYQATAVGTRWNSRETNRYKPPFKNGIPE</sequence>
<dbReference type="InterPro" id="IPR009057">
    <property type="entry name" value="Homeodomain-like_sf"/>
</dbReference>
<dbReference type="EMBL" id="UYJE01003379">
    <property type="protein sequence ID" value="VDI18803.1"/>
    <property type="molecule type" value="Genomic_DNA"/>
</dbReference>
<protein>
    <recommendedName>
        <fullName evidence="1">HTH psq-type domain-containing protein</fullName>
    </recommendedName>
</protein>
<dbReference type="AlphaFoldDB" id="A0A8B6DFF4"/>
<name>A0A8B6DFF4_MYTGA</name>
<dbReference type="Pfam" id="PF05225">
    <property type="entry name" value="HTH_psq"/>
    <property type="match status" value="1"/>
</dbReference>
<evidence type="ECO:0000313" key="3">
    <source>
        <dbReference type="Proteomes" id="UP000596742"/>
    </source>
</evidence>
<comment type="caution">
    <text evidence="2">The sequence shown here is derived from an EMBL/GenBank/DDBJ whole genome shotgun (WGS) entry which is preliminary data.</text>
</comment>
<dbReference type="InterPro" id="IPR007889">
    <property type="entry name" value="HTH_Psq"/>
</dbReference>
<feature type="domain" description="HTH psq-type" evidence="1">
    <location>
        <begin position="1"/>
        <end position="26"/>
    </location>
</feature>